<dbReference type="InterPro" id="IPR002575">
    <property type="entry name" value="Aminoglycoside_PTrfase"/>
</dbReference>
<evidence type="ECO:0000313" key="2">
    <source>
        <dbReference type="EMBL" id="OGD08822.1"/>
    </source>
</evidence>
<dbReference type="STRING" id="1797263.A2397_05250"/>
<proteinExistence type="predicted"/>
<evidence type="ECO:0000313" key="3">
    <source>
        <dbReference type="Proteomes" id="UP000176424"/>
    </source>
</evidence>
<dbReference type="InterPro" id="IPR051678">
    <property type="entry name" value="AGP_Transferase"/>
</dbReference>
<feature type="domain" description="Aminoglycoside phosphotransferase" evidence="1">
    <location>
        <begin position="30"/>
        <end position="259"/>
    </location>
</feature>
<dbReference type="PANTHER" id="PTHR21310">
    <property type="entry name" value="AMINOGLYCOSIDE PHOSPHOTRANSFERASE-RELATED-RELATED"/>
    <property type="match status" value="1"/>
</dbReference>
<dbReference type="Gene3D" id="3.90.1200.10">
    <property type="match status" value="1"/>
</dbReference>
<gene>
    <name evidence="2" type="ORF">A2397_05250</name>
</gene>
<sequence length="308" mass="34605">MATETKSVESILRIVDFVSHLPDFRGSVVEIVDGGVSTAVYRLKRDNEVFYLRLGDIGGNMSCEALAHKLMLEKGVSVPKVIQFEDANPFLGRSFMITSEIQGVRTDKDVHSSTGIIVEAGRQLALINSISVERFGWIDRSEMNVKKLSGTFGTWEEFALDLNNIHSQLSSLAKTNAITPDMVKKVITYIEANRGLISCPQAFLSHGDFDVTHIFSVNGKYSGIIDFGDIRCCSPYHDLAHFYTYSRKQFDNLLKGFLEVSKLEDHLPEKIKFEALLFGIGKLWYTIEHFPEKFNSNHPAMSLITNIV</sequence>
<dbReference type="SUPFAM" id="SSF56112">
    <property type="entry name" value="Protein kinase-like (PK-like)"/>
    <property type="match status" value="1"/>
</dbReference>
<organism evidence="2 3">
    <name type="scientific">Candidatus Amesbacteria bacterium RIFOXYB1_FULL_44_23</name>
    <dbReference type="NCBI Taxonomy" id="1797263"/>
    <lineage>
        <taxon>Bacteria</taxon>
        <taxon>Candidatus Amesiibacteriota</taxon>
    </lineage>
</organism>
<name>A0A1F4ZR33_9BACT</name>
<dbReference type="EMBL" id="MEXR01000048">
    <property type="protein sequence ID" value="OGD08822.1"/>
    <property type="molecule type" value="Genomic_DNA"/>
</dbReference>
<dbReference type="AlphaFoldDB" id="A0A1F4ZR33"/>
<reference evidence="2 3" key="1">
    <citation type="journal article" date="2016" name="Nat. Commun.">
        <title>Thousands of microbial genomes shed light on interconnected biogeochemical processes in an aquifer system.</title>
        <authorList>
            <person name="Anantharaman K."/>
            <person name="Brown C.T."/>
            <person name="Hug L.A."/>
            <person name="Sharon I."/>
            <person name="Castelle C.J."/>
            <person name="Probst A.J."/>
            <person name="Thomas B.C."/>
            <person name="Singh A."/>
            <person name="Wilkins M.J."/>
            <person name="Karaoz U."/>
            <person name="Brodie E.L."/>
            <person name="Williams K.H."/>
            <person name="Hubbard S.S."/>
            <person name="Banfield J.F."/>
        </authorList>
    </citation>
    <scope>NUCLEOTIDE SEQUENCE [LARGE SCALE GENOMIC DNA]</scope>
</reference>
<dbReference type="Gene3D" id="3.30.200.150">
    <property type="match status" value="1"/>
</dbReference>
<evidence type="ECO:0000259" key="1">
    <source>
        <dbReference type="Pfam" id="PF01636"/>
    </source>
</evidence>
<protein>
    <recommendedName>
        <fullName evidence="1">Aminoglycoside phosphotransferase domain-containing protein</fullName>
    </recommendedName>
</protein>
<accession>A0A1F4ZR33</accession>
<dbReference type="InterPro" id="IPR011009">
    <property type="entry name" value="Kinase-like_dom_sf"/>
</dbReference>
<dbReference type="Proteomes" id="UP000176424">
    <property type="component" value="Unassembled WGS sequence"/>
</dbReference>
<comment type="caution">
    <text evidence="2">The sequence shown here is derived from an EMBL/GenBank/DDBJ whole genome shotgun (WGS) entry which is preliminary data.</text>
</comment>
<dbReference type="Pfam" id="PF01636">
    <property type="entry name" value="APH"/>
    <property type="match status" value="1"/>
</dbReference>